<evidence type="ECO:0000313" key="3">
    <source>
        <dbReference type="EMBL" id="MFD3000648.1"/>
    </source>
</evidence>
<dbReference type="PIRSF" id="PIRSF036542">
    <property type="entry name" value="SpmA_SpmB"/>
    <property type="match status" value="1"/>
</dbReference>
<evidence type="ECO:0000313" key="4">
    <source>
        <dbReference type="Proteomes" id="UP001597641"/>
    </source>
</evidence>
<comment type="caution">
    <text evidence="3">The sequence shown here is derived from an EMBL/GenBank/DDBJ whole genome shotgun (WGS) entry which is preliminary data.</text>
</comment>
<dbReference type="PANTHER" id="PTHR35793">
    <property type="entry name" value="INNER MEMBRANE PROTEIN YJIG"/>
    <property type="match status" value="1"/>
</dbReference>
<feature type="transmembrane region" description="Helical" evidence="1">
    <location>
        <begin position="305"/>
        <end position="327"/>
    </location>
</feature>
<organism evidence="3 4">
    <name type="scientific">Pontibacter toksunensis</name>
    <dbReference type="NCBI Taxonomy" id="1332631"/>
    <lineage>
        <taxon>Bacteria</taxon>
        <taxon>Pseudomonadati</taxon>
        <taxon>Bacteroidota</taxon>
        <taxon>Cytophagia</taxon>
        <taxon>Cytophagales</taxon>
        <taxon>Hymenobacteraceae</taxon>
        <taxon>Pontibacter</taxon>
    </lineage>
</organism>
<feature type="domain" description="Nucleoside transporter/FeoB GTPase Gate" evidence="2">
    <location>
        <begin position="277"/>
        <end position="379"/>
    </location>
</feature>
<feature type="transmembrane region" description="Helical" evidence="1">
    <location>
        <begin position="230"/>
        <end position="253"/>
    </location>
</feature>
<dbReference type="Pfam" id="PF07670">
    <property type="entry name" value="Gate"/>
    <property type="match status" value="2"/>
</dbReference>
<feature type="transmembrane region" description="Helical" evidence="1">
    <location>
        <begin position="141"/>
        <end position="161"/>
    </location>
</feature>
<feature type="transmembrane region" description="Helical" evidence="1">
    <location>
        <begin position="5"/>
        <end position="24"/>
    </location>
</feature>
<evidence type="ECO:0000256" key="1">
    <source>
        <dbReference type="SAM" id="Phobius"/>
    </source>
</evidence>
<keyword evidence="1" id="KW-0812">Transmembrane</keyword>
<dbReference type="InterPro" id="IPR052549">
    <property type="entry name" value="SpmB"/>
</dbReference>
<evidence type="ECO:0000259" key="2">
    <source>
        <dbReference type="Pfam" id="PF07670"/>
    </source>
</evidence>
<keyword evidence="1" id="KW-1133">Transmembrane helix</keyword>
<sequence>MVLNYLWAGFFLIAFCIALFQLVFFQDVDIFQELVTSTFDNAKLGFEISLGLTGVMTLWLGLMKVGERGGIIAIFARIVGPFFNRLFPDIPRNHPVFGSILMNFSANMLGLDNAATPLGLKAMKEMQELNPSEDTASNPQIMFLVLNTSGLTIIPISIMVFRAQLGAADPSDIFIPILLATFFSTITGLIAVALYQRINLLNPVILAYLGTLGLLIGGLIYYFSTIPQEQISVISMVASNVILFTIIVSFIALALIRRVNVYEAFIEGAKEGFSVAITIIPYLVAILVAIGVFRASGALDMLVDGLGFLFAAAGLNTDFVPALPVAFMKPLSGSGARGMMVEAMNTYGVDSFVGRLAASIQGSTETTFYVLAVYFGSVGVRKTRYALTCGLLADLAGVIAAIFIAYLFFH</sequence>
<feature type="transmembrane region" description="Helical" evidence="1">
    <location>
        <begin position="273"/>
        <end position="293"/>
    </location>
</feature>
<feature type="domain" description="Nucleoside transporter/FeoB GTPase Gate" evidence="2">
    <location>
        <begin position="51"/>
        <end position="160"/>
    </location>
</feature>
<gene>
    <name evidence="3" type="ORF">ACFS7Z_09780</name>
</gene>
<feature type="transmembrane region" description="Helical" evidence="1">
    <location>
        <begin position="385"/>
        <end position="409"/>
    </location>
</feature>
<dbReference type="RefSeq" id="WP_377483884.1">
    <property type="nucleotide sequence ID" value="NZ_JBHUOX010000006.1"/>
</dbReference>
<dbReference type="EMBL" id="JBHUOX010000006">
    <property type="protein sequence ID" value="MFD3000648.1"/>
    <property type="molecule type" value="Genomic_DNA"/>
</dbReference>
<name>A0ABW6BX80_9BACT</name>
<dbReference type="PANTHER" id="PTHR35793:SF2">
    <property type="entry name" value="INNER MEMBRANE PROTEIN YJIG"/>
    <property type="match status" value="1"/>
</dbReference>
<feature type="transmembrane region" description="Helical" evidence="1">
    <location>
        <begin position="44"/>
        <end position="62"/>
    </location>
</feature>
<feature type="transmembrane region" description="Helical" evidence="1">
    <location>
        <begin position="206"/>
        <end position="224"/>
    </location>
</feature>
<keyword evidence="1" id="KW-0472">Membrane</keyword>
<dbReference type="InterPro" id="IPR011642">
    <property type="entry name" value="Gate_dom"/>
</dbReference>
<feature type="transmembrane region" description="Helical" evidence="1">
    <location>
        <begin position="173"/>
        <end position="194"/>
    </location>
</feature>
<proteinExistence type="predicted"/>
<reference evidence="4" key="1">
    <citation type="journal article" date="2019" name="Int. J. Syst. Evol. Microbiol.">
        <title>The Global Catalogue of Microorganisms (GCM) 10K type strain sequencing project: providing services to taxonomists for standard genome sequencing and annotation.</title>
        <authorList>
            <consortium name="The Broad Institute Genomics Platform"/>
            <consortium name="The Broad Institute Genome Sequencing Center for Infectious Disease"/>
            <person name="Wu L."/>
            <person name="Ma J."/>
        </authorList>
    </citation>
    <scope>NUCLEOTIDE SEQUENCE [LARGE SCALE GENOMIC DNA]</scope>
    <source>
        <strain evidence="4">KCTC 23984</strain>
    </source>
</reference>
<dbReference type="Proteomes" id="UP001597641">
    <property type="component" value="Unassembled WGS sequence"/>
</dbReference>
<protein>
    <submittedName>
        <fullName evidence="3">Nucleoside recognition domain-containing protein</fullName>
    </submittedName>
</protein>
<keyword evidence="4" id="KW-1185">Reference proteome</keyword>
<dbReference type="InterPro" id="IPR011415">
    <property type="entry name" value="SpmA_SpmB"/>
</dbReference>
<accession>A0ABW6BX80</accession>